<keyword evidence="1" id="KW-0732">Signal</keyword>
<evidence type="ECO:0000256" key="1">
    <source>
        <dbReference type="SAM" id="SignalP"/>
    </source>
</evidence>
<gene>
    <name evidence="2" type="ORF">BMF94_1852</name>
</gene>
<keyword evidence="3" id="KW-1185">Reference proteome</keyword>
<protein>
    <submittedName>
        <fullName evidence="2">Uncharacterized protein</fullName>
    </submittedName>
</protein>
<dbReference type="Proteomes" id="UP000237144">
    <property type="component" value="Unassembled WGS sequence"/>
</dbReference>
<dbReference type="OrthoDB" id="2310204at2759"/>
<sequence>MRTNRHPGGAATLVTPAIAALLVVQTAFARPTRALSSRDVSSDTSGFYNPTLAVESSTAPLGEPVNVVISNASDARVLTEEGFYDYARSLNFSTNCGGILLGGTQSANLGDGMGMQQQVDILREDFGNLAGGTCEESLNGGNHIRLWRQNGTTADSGAWFLAASKEENATLHHMIIPDGYDIGRDNFVERAVSGRTVSPTSGRIFSAAAVNVSGNGYFADVSTSEINHGISTDGIVTVLTIHLCLCRFVFGGSCIIRDLRRGC</sequence>
<dbReference type="EMBL" id="PJQD01000019">
    <property type="protein sequence ID" value="POY75220.1"/>
    <property type="molecule type" value="Genomic_DNA"/>
</dbReference>
<feature type="chain" id="PRO_5015560421" evidence="1">
    <location>
        <begin position="30"/>
        <end position="263"/>
    </location>
</feature>
<evidence type="ECO:0000313" key="3">
    <source>
        <dbReference type="Proteomes" id="UP000237144"/>
    </source>
</evidence>
<comment type="caution">
    <text evidence="2">The sequence shown here is derived from an EMBL/GenBank/DDBJ whole genome shotgun (WGS) entry which is preliminary data.</text>
</comment>
<evidence type="ECO:0000313" key="2">
    <source>
        <dbReference type="EMBL" id="POY75220.1"/>
    </source>
</evidence>
<organism evidence="2 3">
    <name type="scientific">Rhodotorula taiwanensis</name>
    <dbReference type="NCBI Taxonomy" id="741276"/>
    <lineage>
        <taxon>Eukaryota</taxon>
        <taxon>Fungi</taxon>
        <taxon>Dikarya</taxon>
        <taxon>Basidiomycota</taxon>
        <taxon>Pucciniomycotina</taxon>
        <taxon>Microbotryomycetes</taxon>
        <taxon>Sporidiobolales</taxon>
        <taxon>Sporidiobolaceae</taxon>
        <taxon>Rhodotorula</taxon>
    </lineage>
</organism>
<reference evidence="2 3" key="1">
    <citation type="journal article" date="2018" name="Front. Microbiol.">
        <title>Prospects for Fungal Bioremediation of Acidic Radioactive Waste Sites: Characterization and Genome Sequence of Rhodotorula taiwanensis MD1149.</title>
        <authorList>
            <person name="Tkavc R."/>
            <person name="Matrosova V.Y."/>
            <person name="Grichenko O.E."/>
            <person name="Gostincar C."/>
            <person name="Volpe R.P."/>
            <person name="Klimenkova P."/>
            <person name="Gaidamakova E.K."/>
            <person name="Zhou C.E."/>
            <person name="Stewart B.J."/>
            <person name="Lyman M.G."/>
            <person name="Malfatti S.A."/>
            <person name="Rubinfeld B."/>
            <person name="Courtot M."/>
            <person name="Singh J."/>
            <person name="Dalgard C.L."/>
            <person name="Hamilton T."/>
            <person name="Frey K.G."/>
            <person name="Gunde-Cimerman N."/>
            <person name="Dugan L."/>
            <person name="Daly M.J."/>
        </authorList>
    </citation>
    <scope>NUCLEOTIDE SEQUENCE [LARGE SCALE GENOMIC DNA]</scope>
    <source>
        <strain evidence="2 3">MD1149</strain>
    </source>
</reference>
<name>A0A2S5BEN5_9BASI</name>
<dbReference type="AlphaFoldDB" id="A0A2S5BEN5"/>
<proteinExistence type="predicted"/>
<accession>A0A2S5BEN5</accession>
<feature type="signal peptide" evidence="1">
    <location>
        <begin position="1"/>
        <end position="29"/>
    </location>
</feature>